<feature type="domain" description="HTH myb-type" evidence="7">
    <location>
        <begin position="68"/>
        <end position="128"/>
    </location>
</feature>
<feature type="region of interest" description="Disordered" evidence="6">
    <location>
        <begin position="1"/>
        <end position="63"/>
    </location>
</feature>
<keyword evidence="9" id="KW-1185">Reference proteome</keyword>
<evidence type="ECO:0000259" key="7">
    <source>
        <dbReference type="PROSITE" id="PS51294"/>
    </source>
</evidence>
<dbReference type="InterPro" id="IPR009057">
    <property type="entry name" value="Homeodomain-like_sf"/>
</dbReference>
<dbReference type="GO" id="GO:0003677">
    <property type="term" value="F:DNA binding"/>
    <property type="evidence" value="ECO:0007669"/>
    <property type="project" value="InterPro"/>
</dbReference>
<dbReference type="InterPro" id="IPR046955">
    <property type="entry name" value="PHR1-like"/>
</dbReference>
<feature type="compositionally biased region" description="Basic and acidic residues" evidence="6">
    <location>
        <begin position="31"/>
        <end position="42"/>
    </location>
</feature>
<evidence type="ECO:0000256" key="3">
    <source>
        <dbReference type="ARBA" id="ARBA00023163"/>
    </source>
</evidence>
<dbReference type="EMBL" id="CM004393">
    <property type="protein sequence ID" value="OAY46293.1"/>
    <property type="molecule type" value="Genomic_DNA"/>
</dbReference>
<accession>A0A2C9VL68</accession>
<dbReference type="InterPro" id="IPR017930">
    <property type="entry name" value="Myb_dom"/>
</dbReference>
<dbReference type="Gramene" id="Manes.07G132500.1.v8.1">
    <property type="protein sequence ID" value="Manes.07G132500.1.v8.1.CDS"/>
    <property type="gene ID" value="Manes.07G132500.v8.1"/>
</dbReference>
<comment type="subcellular location">
    <subcellularLocation>
        <location evidence="1">Nucleus</location>
    </subcellularLocation>
</comment>
<feature type="coiled-coil region" evidence="5">
    <location>
        <begin position="240"/>
        <end position="273"/>
    </location>
</feature>
<dbReference type="InterPro" id="IPR001005">
    <property type="entry name" value="SANT/Myb"/>
</dbReference>
<evidence type="ECO:0000256" key="5">
    <source>
        <dbReference type="SAM" id="Coils"/>
    </source>
</evidence>
<keyword evidence="3" id="KW-0804">Transcription</keyword>
<dbReference type="SUPFAM" id="SSF46689">
    <property type="entry name" value="Homeodomain-like"/>
    <property type="match status" value="1"/>
</dbReference>
<feature type="region of interest" description="Disordered" evidence="6">
    <location>
        <begin position="312"/>
        <end position="364"/>
    </location>
</feature>
<dbReference type="GO" id="GO:0005634">
    <property type="term" value="C:nucleus"/>
    <property type="evidence" value="ECO:0007669"/>
    <property type="project" value="UniProtKB-SubCell"/>
</dbReference>
<protein>
    <recommendedName>
        <fullName evidence="7">HTH myb-type domain-containing protein</fullName>
    </recommendedName>
</protein>
<dbReference type="Proteomes" id="UP000091857">
    <property type="component" value="Chromosome 7"/>
</dbReference>
<dbReference type="AlphaFoldDB" id="A0A2C9VL68"/>
<dbReference type="Gene3D" id="1.10.10.60">
    <property type="entry name" value="Homeodomain-like"/>
    <property type="match status" value="1"/>
</dbReference>
<dbReference type="STRING" id="3983.A0A2C9VL68"/>
<comment type="caution">
    <text evidence="8">The sequence shown here is derived from an EMBL/GenBank/DDBJ whole genome shotgun (WGS) entry which is preliminary data.</text>
</comment>
<evidence type="ECO:0000256" key="6">
    <source>
        <dbReference type="SAM" id="MobiDB-lite"/>
    </source>
</evidence>
<dbReference type="PANTHER" id="PTHR31314:SF164">
    <property type="entry name" value="HTH MYB-TYPE DOMAIN-CONTAINING PROTEIN"/>
    <property type="match status" value="1"/>
</dbReference>
<keyword evidence="4" id="KW-0539">Nucleus</keyword>
<sequence>MMKRSDSFHGSKSSYSCKKVSQDDEADEEADKSCSCKPRNDGDTTSNSSDEESDKKEGASRSVRQYIRSKMPRLRWTPDLHLCFVHAVERLGGQEKATPKLVLQLMNIKGLSIAHVKSHLQMYRSKKLDDANQGQRLLFEGGAHNIFKLSQLPMLQGFNQRNFTSLRFGDAPWRGLDHHQIYGSFMKHHNSLDYDSNIINIKSSSFNGQNIINGTHQPLESIHRSWKMGSSKPSSLDFKYIKLQEREADVTEAEKEEEEEEEEEDCFKNHNKNWRTIQETGNMLKRKNLDADCNLDLNLSLKVTLQDGIENGLKSDRCDNEVNSSLSLSLSSSSSSKPSGLKQEDDEDGSRKHARRASTLGLTL</sequence>
<evidence type="ECO:0000313" key="9">
    <source>
        <dbReference type="Proteomes" id="UP000091857"/>
    </source>
</evidence>
<dbReference type="NCBIfam" id="TIGR01557">
    <property type="entry name" value="myb_SHAQKYF"/>
    <property type="match status" value="1"/>
</dbReference>
<evidence type="ECO:0000313" key="8">
    <source>
        <dbReference type="EMBL" id="OAY46293.1"/>
    </source>
</evidence>
<dbReference type="PROSITE" id="PS51294">
    <property type="entry name" value="HTH_MYB"/>
    <property type="match status" value="1"/>
</dbReference>
<evidence type="ECO:0000256" key="1">
    <source>
        <dbReference type="ARBA" id="ARBA00004123"/>
    </source>
</evidence>
<dbReference type="OrthoDB" id="551907at2759"/>
<dbReference type="OMA" id="IFMENGD"/>
<organism evidence="8 9">
    <name type="scientific">Manihot esculenta</name>
    <name type="common">Cassava</name>
    <name type="synonym">Jatropha manihot</name>
    <dbReference type="NCBI Taxonomy" id="3983"/>
    <lineage>
        <taxon>Eukaryota</taxon>
        <taxon>Viridiplantae</taxon>
        <taxon>Streptophyta</taxon>
        <taxon>Embryophyta</taxon>
        <taxon>Tracheophyta</taxon>
        <taxon>Spermatophyta</taxon>
        <taxon>Magnoliopsida</taxon>
        <taxon>eudicotyledons</taxon>
        <taxon>Gunneridae</taxon>
        <taxon>Pentapetalae</taxon>
        <taxon>rosids</taxon>
        <taxon>fabids</taxon>
        <taxon>Malpighiales</taxon>
        <taxon>Euphorbiaceae</taxon>
        <taxon>Crotonoideae</taxon>
        <taxon>Manihoteae</taxon>
        <taxon>Manihot</taxon>
    </lineage>
</organism>
<dbReference type="Pfam" id="PF00249">
    <property type="entry name" value="Myb_DNA-binding"/>
    <property type="match status" value="1"/>
</dbReference>
<dbReference type="InterPro" id="IPR006447">
    <property type="entry name" value="Myb_dom_plants"/>
</dbReference>
<proteinExistence type="predicted"/>
<keyword evidence="5" id="KW-0175">Coiled coil</keyword>
<name>A0A2C9VL68_MANES</name>
<dbReference type="GO" id="GO:0003700">
    <property type="term" value="F:DNA-binding transcription factor activity"/>
    <property type="evidence" value="ECO:0007669"/>
    <property type="project" value="InterPro"/>
</dbReference>
<feature type="compositionally biased region" description="Low complexity" evidence="6">
    <location>
        <begin position="324"/>
        <end position="336"/>
    </location>
</feature>
<dbReference type="SMR" id="A0A2C9VL68"/>
<keyword evidence="2" id="KW-0805">Transcription regulation</keyword>
<gene>
    <name evidence="8" type="ORF">MANES_07G132500v8</name>
</gene>
<dbReference type="FunFam" id="1.10.10.60:FF:000002">
    <property type="entry name" value="Myb family transcription factor"/>
    <property type="match status" value="1"/>
</dbReference>
<reference evidence="9" key="1">
    <citation type="journal article" date="2016" name="Nat. Biotechnol.">
        <title>Sequencing wild and cultivated cassava and related species reveals extensive interspecific hybridization and genetic diversity.</title>
        <authorList>
            <person name="Bredeson J.V."/>
            <person name="Lyons J.B."/>
            <person name="Prochnik S.E."/>
            <person name="Wu G.A."/>
            <person name="Ha C.M."/>
            <person name="Edsinger-Gonzales E."/>
            <person name="Grimwood J."/>
            <person name="Schmutz J."/>
            <person name="Rabbi I.Y."/>
            <person name="Egesi C."/>
            <person name="Nauluvula P."/>
            <person name="Lebot V."/>
            <person name="Ndunguru J."/>
            <person name="Mkamilo G."/>
            <person name="Bart R.S."/>
            <person name="Setter T.L."/>
            <person name="Gleadow R.M."/>
            <person name="Kulakow P."/>
            <person name="Ferguson M.E."/>
            <person name="Rounsley S."/>
            <person name="Rokhsar D.S."/>
        </authorList>
    </citation>
    <scope>NUCLEOTIDE SEQUENCE [LARGE SCALE GENOMIC DNA]</scope>
    <source>
        <strain evidence="9">cv. AM560-2</strain>
    </source>
</reference>
<evidence type="ECO:0000256" key="4">
    <source>
        <dbReference type="ARBA" id="ARBA00023242"/>
    </source>
</evidence>
<evidence type="ECO:0000256" key="2">
    <source>
        <dbReference type="ARBA" id="ARBA00023015"/>
    </source>
</evidence>
<dbReference type="PANTHER" id="PTHR31314">
    <property type="entry name" value="MYB FAMILY TRANSCRIPTION FACTOR PHL7-LIKE"/>
    <property type="match status" value="1"/>
</dbReference>